<dbReference type="InParanoid" id="A0A7J7DZ43"/>
<evidence type="ECO:0000259" key="7">
    <source>
        <dbReference type="PROSITE" id="PS50011"/>
    </source>
</evidence>
<gene>
    <name evidence="8" type="ORF">HS088_TW02G00369</name>
</gene>
<dbReference type="InterPro" id="IPR052751">
    <property type="entry name" value="Plant_MAPKKK"/>
</dbReference>
<dbReference type="PROSITE" id="PS50011">
    <property type="entry name" value="PROTEIN_KINASE_DOM"/>
    <property type="match status" value="1"/>
</dbReference>
<dbReference type="SUPFAM" id="SSF56112">
    <property type="entry name" value="Protein kinase-like (PK-like)"/>
    <property type="match status" value="1"/>
</dbReference>
<dbReference type="PROSITE" id="PS00107">
    <property type="entry name" value="PROTEIN_KINASE_ATP"/>
    <property type="match status" value="1"/>
</dbReference>
<dbReference type="GO" id="GO:0007165">
    <property type="term" value="P:signal transduction"/>
    <property type="evidence" value="ECO:0007669"/>
    <property type="project" value="TreeGrafter"/>
</dbReference>
<evidence type="ECO:0000256" key="3">
    <source>
        <dbReference type="ARBA" id="ARBA00022777"/>
    </source>
</evidence>
<dbReference type="OrthoDB" id="275301at2759"/>
<keyword evidence="3" id="KW-0418">Kinase</keyword>
<comment type="caution">
    <text evidence="8">The sequence shown here is derived from an EMBL/GenBank/DDBJ whole genome shotgun (WGS) entry which is preliminary data.</text>
</comment>
<dbReference type="PANTHER" id="PTHR48011:SF7">
    <property type="entry name" value="F10K1.14 PROTEIN"/>
    <property type="match status" value="1"/>
</dbReference>
<keyword evidence="4 5" id="KW-0067">ATP-binding</keyword>
<evidence type="ECO:0000256" key="1">
    <source>
        <dbReference type="ARBA" id="ARBA00022679"/>
    </source>
</evidence>
<keyword evidence="1" id="KW-0808">Transferase</keyword>
<evidence type="ECO:0000256" key="6">
    <source>
        <dbReference type="RuleBase" id="RU000304"/>
    </source>
</evidence>
<dbReference type="CDD" id="cd06606">
    <property type="entry name" value="STKc_MAPKKK"/>
    <property type="match status" value="1"/>
</dbReference>
<evidence type="ECO:0000313" key="8">
    <source>
        <dbReference type="EMBL" id="KAF5751356.1"/>
    </source>
</evidence>
<accession>A0A7J7DZ43</accession>
<dbReference type="Gene3D" id="1.10.510.10">
    <property type="entry name" value="Transferase(Phosphotransferase) domain 1"/>
    <property type="match status" value="1"/>
</dbReference>
<dbReference type="GO" id="GO:0005524">
    <property type="term" value="F:ATP binding"/>
    <property type="evidence" value="ECO:0007669"/>
    <property type="project" value="UniProtKB-UniRule"/>
</dbReference>
<dbReference type="EMBL" id="JAAARO010000002">
    <property type="protein sequence ID" value="KAF5751356.1"/>
    <property type="molecule type" value="Genomic_DNA"/>
</dbReference>
<protein>
    <recommendedName>
        <fullName evidence="7">Protein kinase domain-containing protein</fullName>
    </recommendedName>
</protein>
<dbReference type="FunCoup" id="A0A7J7DZ43">
    <property type="interactions" value="518"/>
</dbReference>
<dbReference type="AlphaFoldDB" id="A0A7J7DZ43"/>
<dbReference type="InterPro" id="IPR008271">
    <property type="entry name" value="Ser/Thr_kinase_AS"/>
</dbReference>
<dbReference type="FunFam" id="1.10.510.10:FF:001090">
    <property type="entry name" value="Serine threonine protein kinase putative"/>
    <property type="match status" value="1"/>
</dbReference>
<dbReference type="GO" id="GO:0004674">
    <property type="term" value="F:protein serine/threonine kinase activity"/>
    <property type="evidence" value="ECO:0007669"/>
    <property type="project" value="UniProtKB-KW"/>
</dbReference>
<evidence type="ECO:0000256" key="2">
    <source>
        <dbReference type="ARBA" id="ARBA00022741"/>
    </source>
</evidence>
<sequence>MEKEIISLYIPLKSSVTNSRSEMEKQSTNMVSWFRGKCIGRGSFGTVSVAVNKSEDTVFAVKSVEITACATTSPHLECLENEIRILRSLSSPYVVEYLGDDVSFEPKMTSYRNLHMEYMPGGTVADVAGRVDERTVRSFTFCLVSALREVHSRGIVHCDVKGNNVLVGSGWGSAKLADFGSAMRIGEQFEDNRNAPMLPRGSPLWMAPEVIRCEYQGPESDVWSLGCTVIEMVTGKPAWEDHGIDTLSLIGFSGELPEFPIQLSELGRDFLEKCLRREPSQRWSCDRLLEHPFIISASSSNNSALESSPRGALDWVDSEFEEDDDIETSSTLSNSIDDDQLRGRIGKLTTSRGSIWESNGGWIVVRGNDAGGVTEEDGTSTEYADSVKISEENRERTRWEFTNYGGSEQQCRHVACPTLGGLHRHGSKKWGLIAVEGRVILLYNYLKLFKYRLLLLSIYFHPSKFLGFNNYIIFLVRNFNLCK</sequence>
<organism evidence="8 9">
    <name type="scientific">Tripterygium wilfordii</name>
    <name type="common">Thunder God vine</name>
    <dbReference type="NCBI Taxonomy" id="458696"/>
    <lineage>
        <taxon>Eukaryota</taxon>
        <taxon>Viridiplantae</taxon>
        <taxon>Streptophyta</taxon>
        <taxon>Embryophyta</taxon>
        <taxon>Tracheophyta</taxon>
        <taxon>Spermatophyta</taxon>
        <taxon>Magnoliopsida</taxon>
        <taxon>eudicotyledons</taxon>
        <taxon>Gunneridae</taxon>
        <taxon>Pentapetalae</taxon>
        <taxon>rosids</taxon>
        <taxon>fabids</taxon>
        <taxon>Celastrales</taxon>
        <taxon>Celastraceae</taxon>
        <taxon>Tripterygium</taxon>
    </lineage>
</organism>
<feature type="binding site" evidence="5">
    <location>
        <position position="62"/>
    </location>
    <ligand>
        <name>ATP</name>
        <dbReference type="ChEBI" id="CHEBI:30616"/>
    </ligand>
</feature>
<dbReference type="SMART" id="SM00220">
    <property type="entry name" value="S_TKc"/>
    <property type="match status" value="1"/>
</dbReference>
<name>A0A7J7DZ43_TRIWF</name>
<evidence type="ECO:0000256" key="5">
    <source>
        <dbReference type="PROSITE-ProRule" id="PRU10141"/>
    </source>
</evidence>
<reference evidence="8 9" key="1">
    <citation type="journal article" date="2020" name="Nat. Commun.">
        <title>Genome of Tripterygium wilfordii and identification of cytochrome P450 involved in triptolide biosynthesis.</title>
        <authorList>
            <person name="Tu L."/>
            <person name="Su P."/>
            <person name="Zhang Z."/>
            <person name="Gao L."/>
            <person name="Wang J."/>
            <person name="Hu T."/>
            <person name="Zhou J."/>
            <person name="Zhang Y."/>
            <person name="Zhao Y."/>
            <person name="Liu Y."/>
            <person name="Song Y."/>
            <person name="Tong Y."/>
            <person name="Lu Y."/>
            <person name="Yang J."/>
            <person name="Xu C."/>
            <person name="Jia M."/>
            <person name="Peters R.J."/>
            <person name="Huang L."/>
            <person name="Gao W."/>
        </authorList>
    </citation>
    <scope>NUCLEOTIDE SEQUENCE [LARGE SCALE GENOMIC DNA]</scope>
    <source>
        <strain evidence="9">cv. XIE 37</strain>
        <tissue evidence="8">Leaf</tissue>
    </source>
</reference>
<keyword evidence="2 5" id="KW-0547">Nucleotide-binding</keyword>
<dbReference type="Pfam" id="PF00069">
    <property type="entry name" value="Pkinase"/>
    <property type="match status" value="1"/>
</dbReference>
<dbReference type="Proteomes" id="UP000593562">
    <property type="component" value="Unassembled WGS sequence"/>
</dbReference>
<keyword evidence="9" id="KW-1185">Reference proteome</keyword>
<dbReference type="InterPro" id="IPR011009">
    <property type="entry name" value="Kinase-like_dom_sf"/>
</dbReference>
<proteinExistence type="inferred from homology"/>
<comment type="similarity">
    <text evidence="6">Belongs to the protein kinase superfamily.</text>
</comment>
<feature type="domain" description="Protein kinase" evidence="7">
    <location>
        <begin position="33"/>
        <end position="294"/>
    </location>
</feature>
<evidence type="ECO:0000256" key="4">
    <source>
        <dbReference type="ARBA" id="ARBA00022840"/>
    </source>
</evidence>
<dbReference type="InterPro" id="IPR000719">
    <property type="entry name" value="Prot_kinase_dom"/>
</dbReference>
<keyword evidence="6" id="KW-0723">Serine/threonine-protein kinase</keyword>
<dbReference type="PANTHER" id="PTHR48011">
    <property type="entry name" value="CCR4-NOT TRANSCRIPTIONAL COMPLEX SUBUNIT CAF120-RELATED"/>
    <property type="match status" value="1"/>
</dbReference>
<dbReference type="InterPro" id="IPR017441">
    <property type="entry name" value="Protein_kinase_ATP_BS"/>
</dbReference>
<dbReference type="PROSITE" id="PS00108">
    <property type="entry name" value="PROTEIN_KINASE_ST"/>
    <property type="match status" value="1"/>
</dbReference>
<evidence type="ECO:0000313" key="9">
    <source>
        <dbReference type="Proteomes" id="UP000593562"/>
    </source>
</evidence>